<dbReference type="Proteomes" id="UP000001208">
    <property type="component" value="Chromosome"/>
</dbReference>
<keyword evidence="3" id="KW-1185">Reference proteome</keyword>
<dbReference type="eggNOG" id="COG0406">
    <property type="taxonomic scope" value="Bacteria"/>
</dbReference>
<dbReference type="NCBIfam" id="TIGR03162">
    <property type="entry name" value="ribazole_cobC"/>
    <property type="match status" value="1"/>
</dbReference>
<dbReference type="InterPro" id="IPR017578">
    <property type="entry name" value="Ribazole_CobC"/>
</dbReference>
<dbReference type="GO" id="GO:0005737">
    <property type="term" value="C:cytoplasm"/>
    <property type="evidence" value="ECO:0007669"/>
    <property type="project" value="TreeGrafter"/>
</dbReference>
<dbReference type="EC" id="3.1.3.73" evidence="1"/>
<dbReference type="RefSeq" id="WP_012498664.1">
    <property type="nucleotide sequence ID" value="NC_011026.1"/>
</dbReference>
<dbReference type="InterPro" id="IPR013078">
    <property type="entry name" value="His_Pase_superF_clade-1"/>
</dbReference>
<dbReference type="STRING" id="517418.Ctha_0109"/>
<dbReference type="HOGENOM" id="CLU_033323_9_5_10"/>
<proteinExistence type="predicted"/>
<dbReference type="GO" id="GO:0009236">
    <property type="term" value="P:cobalamin biosynthetic process"/>
    <property type="evidence" value="ECO:0007669"/>
    <property type="project" value="UniProtKB-UniRule"/>
</dbReference>
<dbReference type="SUPFAM" id="SSF53254">
    <property type="entry name" value="Phosphoglycerate mutase-like"/>
    <property type="match status" value="1"/>
</dbReference>
<dbReference type="InterPro" id="IPR029033">
    <property type="entry name" value="His_PPase_superfam"/>
</dbReference>
<dbReference type="EMBL" id="CP001100">
    <property type="protein sequence ID" value="ACF12580.1"/>
    <property type="molecule type" value="Genomic_DNA"/>
</dbReference>
<evidence type="ECO:0000313" key="2">
    <source>
        <dbReference type="EMBL" id="ACF12580.1"/>
    </source>
</evidence>
<protein>
    <recommendedName>
        <fullName evidence="1">Alpha-ribazole phosphatase</fullName>
        <ecNumber evidence="1">3.1.3.73</ecNumber>
    </recommendedName>
</protein>
<gene>
    <name evidence="2" type="ordered locus">Ctha_0109</name>
</gene>
<evidence type="ECO:0000256" key="1">
    <source>
        <dbReference type="NCBIfam" id="TIGR03162"/>
    </source>
</evidence>
<evidence type="ECO:0000313" key="3">
    <source>
        <dbReference type="Proteomes" id="UP000001208"/>
    </source>
</evidence>
<dbReference type="Pfam" id="PF00300">
    <property type="entry name" value="His_Phos_1"/>
    <property type="match status" value="1"/>
</dbReference>
<accession>B3QST7</accession>
<dbReference type="InterPro" id="IPR050275">
    <property type="entry name" value="PGM_Phosphatase"/>
</dbReference>
<reference evidence="2 3" key="1">
    <citation type="submission" date="2008-06" db="EMBL/GenBank/DDBJ databases">
        <title>Complete sequence of Chloroherpeton thalassium ATCC 35110.</title>
        <authorList>
            <consortium name="US DOE Joint Genome Institute"/>
            <person name="Lucas S."/>
            <person name="Copeland A."/>
            <person name="Lapidus A."/>
            <person name="Glavina del Rio T."/>
            <person name="Dalin E."/>
            <person name="Tice H."/>
            <person name="Bruce D."/>
            <person name="Goodwin L."/>
            <person name="Pitluck S."/>
            <person name="Schmutz J."/>
            <person name="Larimer F."/>
            <person name="Land M."/>
            <person name="Hauser L."/>
            <person name="Kyrpides N."/>
            <person name="Mikhailova N."/>
            <person name="Liu Z."/>
            <person name="Li T."/>
            <person name="Zhao F."/>
            <person name="Overmann J."/>
            <person name="Bryant D.A."/>
            <person name="Richardson P."/>
        </authorList>
    </citation>
    <scope>NUCLEOTIDE SEQUENCE [LARGE SCALE GENOMIC DNA]</scope>
    <source>
        <strain evidence="3">ATCC 35110 / GB-78</strain>
    </source>
</reference>
<organism evidence="2 3">
    <name type="scientific">Chloroherpeton thalassium (strain ATCC 35110 / GB-78)</name>
    <dbReference type="NCBI Taxonomy" id="517418"/>
    <lineage>
        <taxon>Bacteria</taxon>
        <taxon>Pseudomonadati</taxon>
        <taxon>Chlorobiota</taxon>
        <taxon>Chlorobiia</taxon>
        <taxon>Chlorobiales</taxon>
        <taxon>Chloroherpetonaceae</taxon>
        <taxon>Chloroherpeton</taxon>
    </lineage>
</organism>
<sequence length="196" mass="22530">MEVFLVRHLEIPSYEKGVCVGQSDVALTETGLANIQPLAETLADLEPEVIITSDLQRCKKLAEAIGSCLNLQIEVNPEWREINFGEWENREWEELRENDPENVKKWIDDYVHVTPPEGESFFQLFERVGNQLMDLTRREKKRIIIVTHSGAIRSALCFALGIPLDRSFSLEISYGAIAGLHYLNDRWSLFRLTNQL</sequence>
<name>B3QST7_CHLT3</name>
<dbReference type="Gene3D" id="3.40.50.1240">
    <property type="entry name" value="Phosphoglycerate mutase-like"/>
    <property type="match status" value="1"/>
</dbReference>
<dbReference type="KEGG" id="cts:Ctha_0109"/>
<dbReference type="OrthoDB" id="9782128at2"/>
<dbReference type="AlphaFoldDB" id="B3QST7"/>
<dbReference type="PANTHER" id="PTHR48100:SF1">
    <property type="entry name" value="HISTIDINE PHOSPHATASE FAMILY PROTEIN-RELATED"/>
    <property type="match status" value="1"/>
</dbReference>
<dbReference type="GO" id="GO:0043755">
    <property type="term" value="F:alpha-ribazole phosphatase activity"/>
    <property type="evidence" value="ECO:0007669"/>
    <property type="project" value="UniProtKB-UniRule"/>
</dbReference>
<dbReference type="PANTHER" id="PTHR48100">
    <property type="entry name" value="BROAD-SPECIFICITY PHOSPHATASE YOR283W-RELATED"/>
    <property type="match status" value="1"/>
</dbReference>
<dbReference type="CDD" id="cd07067">
    <property type="entry name" value="HP_PGM_like"/>
    <property type="match status" value="1"/>
</dbReference>
<dbReference type="SMART" id="SM00855">
    <property type="entry name" value="PGAM"/>
    <property type="match status" value="1"/>
</dbReference>